<evidence type="ECO:0000313" key="2">
    <source>
        <dbReference type="EnsemblPlants" id="AUR62032084-RA:cds"/>
    </source>
</evidence>
<sequence length="251" mass="27187">MKHSKIPSLFNSEFDPQNIRLMTKFTQNEINDGNTQIQDSVHSSKPIIFKMINFDRISQINTTFHLDESSNLSIFVGTANSDVFLAPKFSSIIKEFTPVQLADAPPPNGYRLLDLNLPYNPNDDANNANGNGVAPNGPPPPVNHGNGGGGGHNIGNGGGGGGGVVDGLNNLTIYRYNVLQQPVDYIDTTIIANNYNSWTTFAGAVYAIWVIVHGIPIANPVPEVIPSWSWPGSIIFFGRVVGGHYTDLSWP</sequence>
<name>A0A803MMC2_CHEQI</name>
<evidence type="ECO:0000256" key="1">
    <source>
        <dbReference type="SAM" id="MobiDB-lite"/>
    </source>
</evidence>
<dbReference type="AlphaFoldDB" id="A0A803MMC2"/>
<proteinExistence type="predicted"/>
<feature type="region of interest" description="Disordered" evidence="1">
    <location>
        <begin position="121"/>
        <end position="155"/>
    </location>
</feature>
<protein>
    <submittedName>
        <fullName evidence="2">Uncharacterized protein</fullName>
    </submittedName>
</protein>
<organism evidence="2 3">
    <name type="scientific">Chenopodium quinoa</name>
    <name type="common">Quinoa</name>
    <dbReference type="NCBI Taxonomy" id="63459"/>
    <lineage>
        <taxon>Eukaryota</taxon>
        <taxon>Viridiplantae</taxon>
        <taxon>Streptophyta</taxon>
        <taxon>Embryophyta</taxon>
        <taxon>Tracheophyta</taxon>
        <taxon>Spermatophyta</taxon>
        <taxon>Magnoliopsida</taxon>
        <taxon>eudicotyledons</taxon>
        <taxon>Gunneridae</taxon>
        <taxon>Pentapetalae</taxon>
        <taxon>Caryophyllales</taxon>
        <taxon>Chenopodiaceae</taxon>
        <taxon>Chenopodioideae</taxon>
        <taxon>Atripliceae</taxon>
        <taxon>Chenopodium</taxon>
    </lineage>
</organism>
<feature type="compositionally biased region" description="Gly residues" evidence="1">
    <location>
        <begin position="145"/>
        <end position="155"/>
    </location>
</feature>
<dbReference type="EnsemblPlants" id="AUR62032084-RA">
    <property type="protein sequence ID" value="AUR62032084-RA:cds"/>
    <property type="gene ID" value="AUR62032084"/>
</dbReference>
<reference evidence="2" key="1">
    <citation type="journal article" date="2017" name="Nature">
        <title>The genome of Chenopodium quinoa.</title>
        <authorList>
            <person name="Jarvis D.E."/>
            <person name="Ho Y.S."/>
            <person name="Lightfoot D.J."/>
            <person name="Schmoeckel S.M."/>
            <person name="Li B."/>
            <person name="Borm T.J.A."/>
            <person name="Ohyanagi H."/>
            <person name="Mineta K."/>
            <person name="Michell C.T."/>
            <person name="Saber N."/>
            <person name="Kharbatia N.M."/>
            <person name="Rupper R.R."/>
            <person name="Sharp A.R."/>
            <person name="Dally N."/>
            <person name="Boughton B.A."/>
            <person name="Woo Y.H."/>
            <person name="Gao G."/>
            <person name="Schijlen E.G.W.M."/>
            <person name="Guo X."/>
            <person name="Momin A.A."/>
            <person name="Negrao S."/>
            <person name="Al-Babili S."/>
            <person name="Gehring C."/>
            <person name="Roessner U."/>
            <person name="Jung C."/>
            <person name="Murphy K."/>
            <person name="Arold S.T."/>
            <person name="Gojobori T."/>
            <person name="van der Linden C.G."/>
            <person name="van Loo E.N."/>
            <person name="Jellen E.N."/>
            <person name="Maughan P.J."/>
            <person name="Tester M."/>
        </authorList>
    </citation>
    <scope>NUCLEOTIDE SEQUENCE [LARGE SCALE GENOMIC DNA]</scope>
    <source>
        <strain evidence="2">cv. PI 614886</strain>
    </source>
</reference>
<dbReference type="Gramene" id="AUR62032084-RA">
    <property type="protein sequence ID" value="AUR62032084-RA:cds"/>
    <property type="gene ID" value="AUR62032084"/>
</dbReference>
<evidence type="ECO:0000313" key="3">
    <source>
        <dbReference type="Proteomes" id="UP000596660"/>
    </source>
</evidence>
<dbReference type="Proteomes" id="UP000596660">
    <property type="component" value="Unplaced"/>
</dbReference>
<feature type="compositionally biased region" description="Low complexity" evidence="1">
    <location>
        <begin position="121"/>
        <end position="135"/>
    </location>
</feature>
<accession>A0A803MMC2</accession>
<keyword evidence="3" id="KW-1185">Reference proteome</keyword>
<reference evidence="2" key="2">
    <citation type="submission" date="2021-03" db="UniProtKB">
        <authorList>
            <consortium name="EnsemblPlants"/>
        </authorList>
    </citation>
    <scope>IDENTIFICATION</scope>
</reference>